<reference evidence="2 3" key="1">
    <citation type="journal article" date="2020" name="Nature">
        <title>Six reference-quality genomes reveal evolution of bat adaptations.</title>
        <authorList>
            <person name="Jebb D."/>
            <person name="Huang Z."/>
            <person name="Pippel M."/>
            <person name="Hughes G.M."/>
            <person name="Lavrichenko K."/>
            <person name="Devanna P."/>
            <person name="Winkler S."/>
            <person name="Jermiin L.S."/>
            <person name="Skirmuntt E.C."/>
            <person name="Katzourakis A."/>
            <person name="Burkitt-Gray L."/>
            <person name="Ray D.A."/>
            <person name="Sullivan K.A.M."/>
            <person name="Roscito J.G."/>
            <person name="Kirilenko B.M."/>
            <person name="Davalos L.M."/>
            <person name="Corthals A.P."/>
            <person name="Power M.L."/>
            <person name="Jones G."/>
            <person name="Ransome R.D."/>
            <person name="Dechmann D.K.N."/>
            <person name="Locatelli A.G."/>
            <person name="Puechmaille S.J."/>
            <person name="Fedrigo O."/>
            <person name="Jarvis E.D."/>
            <person name="Hiller M."/>
            <person name="Vernes S.C."/>
            <person name="Myers E.W."/>
            <person name="Teeling E.C."/>
        </authorList>
    </citation>
    <scope>NUCLEOTIDE SEQUENCE [LARGE SCALE GENOMIC DNA]</scope>
    <source>
        <strain evidence="2">MRouAeg1</strain>
        <tissue evidence="2">Muscle</tissue>
    </source>
</reference>
<keyword evidence="3" id="KW-1185">Reference proteome</keyword>
<evidence type="ECO:0000313" key="3">
    <source>
        <dbReference type="Proteomes" id="UP000593571"/>
    </source>
</evidence>
<feature type="domain" description="C2" evidence="1">
    <location>
        <begin position="1"/>
        <end position="74"/>
    </location>
</feature>
<protein>
    <submittedName>
        <fullName evidence="2">RAS p21 protein activator 2</fullName>
    </submittedName>
</protein>
<accession>A0A7J8HU48</accession>
<dbReference type="AlphaFoldDB" id="A0A7J8HU48"/>
<sequence>MRDCFCTINLDQEEVYRTQVVEKSLSPFFSEEFYFEIPRTFQYLSFYVYDKNVLQRDLRIGTCGRRCISSDLEL</sequence>
<organism evidence="2 3">
    <name type="scientific">Rousettus aegyptiacus</name>
    <name type="common">Egyptian fruit bat</name>
    <name type="synonym">Pteropus aegyptiacus</name>
    <dbReference type="NCBI Taxonomy" id="9407"/>
    <lineage>
        <taxon>Eukaryota</taxon>
        <taxon>Metazoa</taxon>
        <taxon>Chordata</taxon>
        <taxon>Craniata</taxon>
        <taxon>Vertebrata</taxon>
        <taxon>Euteleostomi</taxon>
        <taxon>Mammalia</taxon>
        <taxon>Eutheria</taxon>
        <taxon>Laurasiatheria</taxon>
        <taxon>Chiroptera</taxon>
        <taxon>Yinpterochiroptera</taxon>
        <taxon>Pteropodoidea</taxon>
        <taxon>Pteropodidae</taxon>
        <taxon>Rousettinae</taxon>
        <taxon>Rousettus</taxon>
    </lineage>
</organism>
<dbReference type="Pfam" id="PF00168">
    <property type="entry name" value="C2"/>
    <property type="match status" value="1"/>
</dbReference>
<proteinExistence type="predicted"/>
<gene>
    <name evidence="2" type="ORF">HJG63_016410</name>
</gene>
<dbReference type="PROSITE" id="PS50004">
    <property type="entry name" value="C2"/>
    <property type="match status" value="1"/>
</dbReference>
<evidence type="ECO:0000259" key="1">
    <source>
        <dbReference type="PROSITE" id="PS50004"/>
    </source>
</evidence>
<dbReference type="SUPFAM" id="SSF49562">
    <property type="entry name" value="C2 domain (Calcium/lipid-binding domain, CaLB)"/>
    <property type="match status" value="1"/>
</dbReference>
<dbReference type="InterPro" id="IPR035892">
    <property type="entry name" value="C2_domain_sf"/>
</dbReference>
<dbReference type="Proteomes" id="UP000593571">
    <property type="component" value="Unassembled WGS sequence"/>
</dbReference>
<name>A0A7J8HU48_ROUAE</name>
<comment type="caution">
    <text evidence="2">The sequence shown here is derived from an EMBL/GenBank/DDBJ whole genome shotgun (WGS) entry which is preliminary data.</text>
</comment>
<dbReference type="Gene3D" id="2.60.40.150">
    <property type="entry name" value="C2 domain"/>
    <property type="match status" value="1"/>
</dbReference>
<dbReference type="InterPro" id="IPR000008">
    <property type="entry name" value="C2_dom"/>
</dbReference>
<evidence type="ECO:0000313" key="2">
    <source>
        <dbReference type="EMBL" id="KAF6475896.1"/>
    </source>
</evidence>
<dbReference type="EMBL" id="JACASE010000004">
    <property type="protein sequence ID" value="KAF6475896.1"/>
    <property type="molecule type" value="Genomic_DNA"/>
</dbReference>